<evidence type="ECO:0000256" key="10">
    <source>
        <dbReference type="RuleBase" id="RU003465"/>
    </source>
</evidence>
<dbReference type="CDD" id="cd00143">
    <property type="entry name" value="PP2Cc"/>
    <property type="match status" value="1"/>
</dbReference>
<dbReference type="Proteomes" id="UP000022910">
    <property type="component" value="Unassembled WGS sequence"/>
</dbReference>
<keyword evidence="8" id="KW-0464">Manganese</keyword>
<feature type="region of interest" description="Disordered" evidence="11">
    <location>
        <begin position="1"/>
        <end position="20"/>
    </location>
</feature>
<evidence type="ECO:0000256" key="5">
    <source>
        <dbReference type="ARBA" id="ARBA00022723"/>
    </source>
</evidence>
<evidence type="ECO:0000256" key="6">
    <source>
        <dbReference type="ARBA" id="ARBA00022801"/>
    </source>
</evidence>
<protein>
    <recommendedName>
        <fullName evidence="4">protein-serine/threonine phosphatase</fullName>
        <ecNumber evidence="4">3.1.3.16</ecNumber>
    </recommendedName>
</protein>
<comment type="cofactor">
    <cofactor evidence="1">
        <name>Mn(2+)</name>
        <dbReference type="ChEBI" id="CHEBI:29035"/>
    </cofactor>
</comment>
<dbReference type="OMA" id="ICECILE"/>
<dbReference type="EC" id="3.1.3.16" evidence="4"/>
<evidence type="ECO:0000256" key="3">
    <source>
        <dbReference type="ARBA" id="ARBA00006702"/>
    </source>
</evidence>
<evidence type="ECO:0000256" key="9">
    <source>
        <dbReference type="ARBA" id="ARBA00048832"/>
    </source>
</evidence>
<evidence type="ECO:0000313" key="13">
    <source>
        <dbReference type="EMBL" id="EXX59394.1"/>
    </source>
</evidence>
<dbReference type="EMBL" id="JEMT01026490">
    <property type="protein sequence ID" value="EXX59392.1"/>
    <property type="molecule type" value="Genomic_DNA"/>
</dbReference>
<evidence type="ECO:0000313" key="14">
    <source>
        <dbReference type="Proteomes" id="UP000022910"/>
    </source>
</evidence>
<evidence type="ECO:0000256" key="11">
    <source>
        <dbReference type="SAM" id="MobiDB-lite"/>
    </source>
</evidence>
<dbReference type="STRING" id="1432141.A0A015JWA8"/>
<dbReference type="EMBL" id="JEMT01026490">
    <property type="protein sequence ID" value="EXX59394.1"/>
    <property type="molecule type" value="Genomic_DNA"/>
</dbReference>
<feature type="region of interest" description="Disordered" evidence="11">
    <location>
        <begin position="310"/>
        <end position="457"/>
    </location>
</feature>
<feature type="compositionally biased region" description="Basic and acidic residues" evidence="11">
    <location>
        <begin position="393"/>
        <end position="402"/>
    </location>
</feature>
<proteinExistence type="inferred from homology"/>
<accession>A0A015JWA8</accession>
<dbReference type="SMART" id="SM00332">
    <property type="entry name" value="PP2Cc"/>
    <property type="match status" value="1"/>
</dbReference>
<comment type="cofactor">
    <cofactor evidence="2">
        <name>Mg(2+)</name>
        <dbReference type="ChEBI" id="CHEBI:18420"/>
    </cofactor>
</comment>
<dbReference type="PROSITE" id="PS01032">
    <property type="entry name" value="PPM_1"/>
    <property type="match status" value="1"/>
</dbReference>
<organism evidence="13 14">
    <name type="scientific">Rhizophagus irregularis (strain DAOM 197198w)</name>
    <name type="common">Glomus intraradices</name>
    <dbReference type="NCBI Taxonomy" id="1432141"/>
    <lineage>
        <taxon>Eukaryota</taxon>
        <taxon>Fungi</taxon>
        <taxon>Fungi incertae sedis</taxon>
        <taxon>Mucoromycota</taxon>
        <taxon>Glomeromycotina</taxon>
        <taxon>Glomeromycetes</taxon>
        <taxon>Glomerales</taxon>
        <taxon>Glomeraceae</taxon>
        <taxon>Rhizophagus</taxon>
    </lineage>
</organism>
<evidence type="ECO:0000256" key="7">
    <source>
        <dbReference type="ARBA" id="ARBA00022912"/>
    </source>
</evidence>
<evidence type="ECO:0000256" key="8">
    <source>
        <dbReference type="ARBA" id="ARBA00023211"/>
    </source>
</evidence>
<keyword evidence="6 10" id="KW-0378">Hydrolase</keyword>
<feature type="compositionally biased region" description="Acidic residues" evidence="11">
    <location>
        <begin position="341"/>
        <end position="354"/>
    </location>
</feature>
<dbReference type="EMBL" id="JEMT01026490">
    <property type="protein sequence ID" value="EXX59393.1"/>
    <property type="molecule type" value="Genomic_DNA"/>
</dbReference>
<keyword evidence="14" id="KW-1185">Reference proteome</keyword>
<dbReference type="GO" id="GO:0004722">
    <property type="term" value="F:protein serine/threonine phosphatase activity"/>
    <property type="evidence" value="ECO:0007669"/>
    <property type="project" value="UniProtKB-EC"/>
</dbReference>
<feature type="compositionally biased region" description="Low complexity" evidence="11">
    <location>
        <begin position="372"/>
        <end position="392"/>
    </location>
</feature>
<reference evidence="13 14" key="1">
    <citation type="submission" date="2014-02" db="EMBL/GenBank/DDBJ databases">
        <title>Single nucleus genome sequencing reveals high similarity among nuclei of an endomycorrhizal fungus.</title>
        <authorList>
            <person name="Lin K."/>
            <person name="Geurts R."/>
            <person name="Zhang Z."/>
            <person name="Limpens E."/>
            <person name="Saunders D.G."/>
            <person name="Mu D."/>
            <person name="Pang E."/>
            <person name="Cao H."/>
            <person name="Cha H."/>
            <person name="Lin T."/>
            <person name="Zhou Q."/>
            <person name="Shang Y."/>
            <person name="Li Y."/>
            <person name="Ivanov S."/>
            <person name="Sharma T."/>
            <person name="Velzen R.V."/>
            <person name="Ruijter N.D."/>
            <person name="Aanen D.K."/>
            <person name="Win J."/>
            <person name="Kamoun S."/>
            <person name="Bisseling T."/>
            <person name="Huang S."/>
        </authorList>
    </citation>
    <scope>NUCLEOTIDE SEQUENCE [LARGE SCALE GENOMIC DNA]</scope>
    <source>
        <strain evidence="13">DAOM 197198w</strain>
        <strain evidence="14">DAOM197198w</strain>
    </source>
</reference>
<dbReference type="GO" id="GO:0046872">
    <property type="term" value="F:metal ion binding"/>
    <property type="evidence" value="ECO:0007669"/>
    <property type="project" value="UniProtKB-KW"/>
</dbReference>
<dbReference type="InterPro" id="IPR001932">
    <property type="entry name" value="PPM-type_phosphatase-like_dom"/>
</dbReference>
<dbReference type="PANTHER" id="PTHR13832:SF565">
    <property type="entry name" value="AT28366P-RELATED"/>
    <property type="match status" value="1"/>
</dbReference>
<dbReference type="FunFam" id="3.60.40.10:FF:000016">
    <property type="entry name" value="Protein phosphatase 2C"/>
    <property type="match status" value="1"/>
</dbReference>
<dbReference type="OrthoDB" id="10264738at2759"/>
<feature type="compositionally biased region" description="Acidic residues" evidence="11">
    <location>
        <begin position="323"/>
        <end position="334"/>
    </location>
</feature>
<dbReference type="SUPFAM" id="SSF81606">
    <property type="entry name" value="PP2C-like"/>
    <property type="match status" value="1"/>
</dbReference>
<dbReference type="InterPro" id="IPR000222">
    <property type="entry name" value="PP2C_BS"/>
</dbReference>
<dbReference type="Gene3D" id="3.60.40.10">
    <property type="entry name" value="PPM-type phosphatase domain"/>
    <property type="match status" value="1"/>
</dbReference>
<feature type="compositionally biased region" description="Basic and acidic residues" evidence="11">
    <location>
        <begin position="8"/>
        <end position="20"/>
    </location>
</feature>
<gene>
    <name evidence="13" type="ORF">RirG_189510</name>
</gene>
<feature type="compositionally biased region" description="Basic and acidic residues" evidence="11">
    <location>
        <begin position="310"/>
        <end position="322"/>
    </location>
</feature>
<comment type="catalytic activity">
    <reaction evidence="9">
        <text>O-phospho-L-threonyl-[protein] + H2O = L-threonyl-[protein] + phosphate</text>
        <dbReference type="Rhea" id="RHEA:47004"/>
        <dbReference type="Rhea" id="RHEA-COMP:11060"/>
        <dbReference type="Rhea" id="RHEA-COMP:11605"/>
        <dbReference type="ChEBI" id="CHEBI:15377"/>
        <dbReference type="ChEBI" id="CHEBI:30013"/>
        <dbReference type="ChEBI" id="CHEBI:43474"/>
        <dbReference type="ChEBI" id="CHEBI:61977"/>
        <dbReference type="EC" id="3.1.3.16"/>
    </reaction>
    <physiologicalReaction direction="left-to-right" evidence="9">
        <dbReference type="Rhea" id="RHEA:47005"/>
    </physiologicalReaction>
</comment>
<dbReference type="InterPro" id="IPR036457">
    <property type="entry name" value="PPM-type-like_dom_sf"/>
</dbReference>
<dbReference type="AlphaFoldDB" id="A0A015JWA8"/>
<dbReference type="PANTHER" id="PTHR13832">
    <property type="entry name" value="PROTEIN PHOSPHATASE 2C"/>
    <property type="match status" value="1"/>
</dbReference>
<sequence>MGQTLSEPVKEKHSDSGHDDRLLFASSAMQGWRISMEDAHTAELTLADKKGYSFFGVYDGHGGQNIAKYSGAHLHERIARDPAFPNNIEEAIKSGFLGTDEDLRNDSQYANDPSGCTAVTSIITPQNQVYVGNAGDSRAVISIDGIANPMSNDHKPVNKEESDRITKAGGFVEFGRGNGNLALSRAIGDFEFKQNPSLTPEHQIVTAYPDVRKEDITEKTEFLVLACDGIWDCLTSQQVVNFIRREISVHRNLQKACENLMERCLAKDSELGGIGCDNMTVIIVGFLNGKVVDDWYDWMALRYGKVGHEYEESDNRQQKGDDSEYNDDDSDEGLEIPADTSTEDYVTDDTDLENQNELTIDDIPTQHRRDSSSSFSSVESGNSSRSNSTDSVSKADNDKSETIDSPISNPPQSPHNSKSLTDDKTTINAPLSPGGKTKTYDSATWPSLPKKDQNRKQ</sequence>
<dbReference type="HOGENOM" id="CLU_013173_4_2_1"/>
<dbReference type="Pfam" id="PF00481">
    <property type="entry name" value="PP2C"/>
    <property type="match status" value="1"/>
</dbReference>
<dbReference type="PROSITE" id="PS51746">
    <property type="entry name" value="PPM_2"/>
    <property type="match status" value="1"/>
</dbReference>
<dbReference type="InterPro" id="IPR015655">
    <property type="entry name" value="PP2C"/>
</dbReference>
<feature type="domain" description="PPM-type phosphatase" evidence="12">
    <location>
        <begin position="23"/>
        <end position="286"/>
    </location>
</feature>
<keyword evidence="5" id="KW-0479">Metal-binding</keyword>
<evidence type="ECO:0000256" key="1">
    <source>
        <dbReference type="ARBA" id="ARBA00001936"/>
    </source>
</evidence>
<evidence type="ECO:0000256" key="4">
    <source>
        <dbReference type="ARBA" id="ARBA00013081"/>
    </source>
</evidence>
<keyword evidence="7 10" id="KW-0904">Protein phosphatase</keyword>
<evidence type="ECO:0000259" key="12">
    <source>
        <dbReference type="PROSITE" id="PS51746"/>
    </source>
</evidence>
<name>A0A015JWA8_RHIIW</name>
<comment type="caution">
    <text evidence="13">The sequence shown here is derived from an EMBL/GenBank/DDBJ whole genome shotgun (WGS) entry which is preliminary data.</text>
</comment>
<comment type="similarity">
    <text evidence="3 10">Belongs to the PP2C family.</text>
</comment>
<evidence type="ECO:0000256" key="2">
    <source>
        <dbReference type="ARBA" id="ARBA00001946"/>
    </source>
</evidence>